<keyword evidence="3" id="KW-1185">Reference proteome</keyword>
<accession>A0AAV9H4U5</accession>
<gene>
    <name evidence="2" type="ORF">QBC34DRAFT_460430</name>
</gene>
<proteinExistence type="predicted"/>
<dbReference type="AlphaFoldDB" id="A0AAV9H4U5"/>
<comment type="caution">
    <text evidence="2">The sequence shown here is derived from an EMBL/GenBank/DDBJ whole genome shotgun (WGS) entry which is preliminary data.</text>
</comment>
<evidence type="ECO:0000313" key="2">
    <source>
        <dbReference type="EMBL" id="KAK4455472.1"/>
    </source>
</evidence>
<organism evidence="2 3">
    <name type="scientific">Podospora aff. communis PSN243</name>
    <dbReference type="NCBI Taxonomy" id="3040156"/>
    <lineage>
        <taxon>Eukaryota</taxon>
        <taxon>Fungi</taxon>
        <taxon>Dikarya</taxon>
        <taxon>Ascomycota</taxon>
        <taxon>Pezizomycotina</taxon>
        <taxon>Sordariomycetes</taxon>
        <taxon>Sordariomycetidae</taxon>
        <taxon>Sordariales</taxon>
        <taxon>Podosporaceae</taxon>
        <taxon>Podospora</taxon>
    </lineage>
</organism>
<dbReference type="Proteomes" id="UP001321760">
    <property type="component" value="Unassembled WGS sequence"/>
</dbReference>
<dbReference type="EMBL" id="MU865914">
    <property type="protein sequence ID" value="KAK4455472.1"/>
    <property type="molecule type" value="Genomic_DNA"/>
</dbReference>
<feature type="compositionally biased region" description="Basic and acidic residues" evidence="1">
    <location>
        <begin position="119"/>
        <end position="128"/>
    </location>
</feature>
<reference evidence="2" key="2">
    <citation type="submission" date="2023-05" db="EMBL/GenBank/DDBJ databases">
        <authorList>
            <consortium name="Lawrence Berkeley National Laboratory"/>
            <person name="Steindorff A."/>
            <person name="Hensen N."/>
            <person name="Bonometti L."/>
            <person name="Westerberg I."/>
            <person name="Brannstrom I.O."/>
            <person name="Guillou S."/>
            <person name="Cros-Aarteil S."/>
            <person name="Calhoun S."/>
            <person name="Haridas S."/>
            <person name="Kuo A."/>
            <person name="Mondo S."/>
            <person name="Pangilinan J."/>
            <person name="Riley R."/>
            <person name="Labutti K."/>
            <person name="Andreopoulos B."/>
            <person name="Lipzen A."/>
            <person name="Chen C."/>
            <person name="Yanf M."/>
            <person name="Daum C."/>
            <person name="Ng V."/>
            <person name="Clum A."/>
            <person name="Ohm R."/>
            <person name="Martin F."/>
            <person name="Silar P."/>
            <person name="Natvig D."/>
            <person name="Lalanne C."/>
            <person name="Gautier V."/>
            <person name="Ament-Velasquez S.L."/>
            <person name="Kruys A."/>
            <person name="Hutchinson M.I."/>
            <person name="Powell A.J."/>
            <person name="Barry K."/>
            <person name="Miller A.N."/>
            <person name="Grigoriev I.V."/>
            <person name="Debuchy R."/>
            <person name="Gladieux P."/>
            <person name="Thoren M.H."/>
            <person name="Johannesson H."/>
        </authorList>
    </citation>
    <scope>NUCLEOTIDE SEQUENCE</scope>
    <source>
        <strain evidence="2">PSN243</strain>
    </source>
</reference>
<feature type="region of interest" description="Disordered" evidence="1">
    <location>
        <begin position="107"/>
        <end position="128"/>
    </location>
</feature>
<sequence>MDAEGARCREQGALSTERGAGCRKRRWVKQGMTVWHFVWWDGSSPQAVLAPLLGKGNEAWATGSLPSITWKRLGRSVIVLPWTGTAMRIAAVVMGVGGDGCIGRQPPKRNRWGWPRAKRSGDGGKREKEKVLIDRDLRRRAASPIESLSGCSPASTDGTRTRLRQNLRAWVERFCGLRCAYLLCCDHALESSTTPPEESACFKISSCLAARAPA</sequence>
<reference evidence="2" key="1">
    <citation type="journal article" date="2023" name="Mol. Phylogenet. Evol.">
        <title>Genome-scale phylogeny and comparative genomics of the fungal order Sordariales.</title>
        <authorList>
            <person name="Hensen N."/>
            <person name="Bonometti L."/>
            <person name="Westerberg I."/>
            <person name="Brannstrom I.O."/>
            <person name="Guillou S."/>
            <person name="Cros-Aarteil S."/>
            <person name="Calhoun S."/>
            <person name="Haridas S."/>
            <person name="Kuo A."/>
            <person name="Mondo S."/>
            <person name="Pangilinan J."/>
            <person name="Riley R."/>
            <person name="LaButti K."/>
            <person name="Andreopoulos B."/>
            <person name="Lipzen A."/>
            <person name="Chen C."/>
            <person name="Yan M."/>
            <person name="Daum C."/>
            <person name="Ng V."/>
            <person name="Clum A."/>
            <person name="Steindorff A."/>
            <person name="Ohm R.A."/>
            <person name="Martin F."/>
            <person name="Silar P."/>
            <person name="Natvig D.O."/>
            <person name="Lalanne C."/>
            <person name="Gautier V."/>
            <person name="Ament-Velasquez S.L."/>
            <person name="Kruys A."/>
            <person name="Hutchinson M.I."/>
            <person name="Powell A.J."/>
            <person name="Barry K."/>
            <person name="Miller A.N."/>
            <person name="Grigoriev I.V."/>
            <person name="Debuchy R."/>
            <person name="Gladieux P."/>
            <person name="Hiltunen Thoren M."/>
            <person name="Johannesson H."/>
        </authorList>
    </citation>
    <scope>NUCLEOTIDE SEQUENCE</scope>
    <source>
        <strain evidence="2">PSN243</strain>
    </source>
</reference>
<evidence type="ECO:0000313" key="3">
    <source>
        <dbReference type="Proteomes" id="UP001321760"/>
    </source>
</evidence>
<evidence type="ECO:0000256" key="1">
    <source>
        <dbReference type="SAM" id="MobiDB-lite"/>
    </source>
</evidence>
<name>A0AAV9H4U5_9PEZI</name>
<protein>
    <submittedName>
        <fullName evidence="2">Uncharacterized protein</fullName>
    </submittedName>
</protein>